<sequence>MYRPERRTRSSQRGGARINEVKIDDTNAELLHGDGDIVQAGKRKFAKVKLV</sequence>
<gene>
    <name evidence="1" type="ORF">M5W83_04985</name>
</gene>
<dbReference type="Proteomes" id="UP001209276">
    <property type="component" value="Unassembled WGS sequence"/>
</dbReference>
<dbReference type="SUPFAM" id="SSF55174">
    <property type="entry name" value="Alpha-L RNA-binding motif"/>
    <property type="match status" value="1"/>
</dbReference>
<dbReference type="GeneID" id="76999511"/>
<protein>
    <recommendedName>
        <fullName evidence="3">Tyrosine--tRNA ligase</fullName>
    </recommendedName>
</protein>
<dbReference type="RefSeq" id="WP_174818194.1">
    <property type="nucleotide sequence ID" value="NZ_CABMNB010000029.1"/>
</dbReference>
<proteinExistence type="predicted"/>
<evidence type="ECO:0000313" key="2">
    <source>
        <dbReference type="Proteomes" id="UP001209276"/>
    </source>
</evidence>
<comment type="caution">
    <text evidence="1">The sequence shown here is derived from an EMBL/GenBank/DDBJ whole genome shotgun (WGS) entry which is preliminary data.</text>
</comment>
<keyword evidence="2" id="KW-1185">Reference proteome</keyword>
<accession>A0ABT4FR94</accession>
<evidence type="ECO:0008006" key="3">
    <source>
        <dbReference type="Google" id="ProtNLM"/>
    </source>
</evidence>
<dbReference type="InterPro" id="IPR036986">
    <property type="entry name" value="S4_RNA-bd_sf"/>
</dbReference>
<name>A0ABT4FR94_PANTH</name>
<reference evidence="1 2" key="1">
    <citation type="submission" date="2022-05" db="EMBL/GenBank/DDBJ databases">
        <title>Genome Sequencing of Bee-Associated Microbes.</title>
        <authorList>
            <person name="Dunlap C."/>
        </authorList>
    </citation>
    <scope>NUCLEOTIDE SEQUENCE [LARGE SCALE GENOMIC DNA]</scope>
    <source>
        <strain evidence="1 2">NRRL B-14613</strain>
    </source>
</reference>
<dbReference type="EMBL" id="JAMDMM010000012">
    <property type="protein sequence ID" value="MCY9606515.1"/>
    <property type="molecule type" value="Genomic_DNA"/>
</dbReference>
<organism evidence="1 2">
    <name type="scientific">Paenibacillus thiaminolyticus</name>
    <name type="common">Bacillus thiaminolyticus</name>
    <dbReference type="NCBI Taxonomy" id="49283"/>
    <lineage>
        <taxon>Bacteria</taxon>
        <taxon>Bacillati</taxon>
        <taxon>Bacillota</taxon>
        <taxon>Bacilli</taxon>
        <taxon>Bacillales</taxon>
        <taxon>Paenibacillaceae</taxon>
        <taxon>Paenibacillus</taxon>
    </lineage>
</organism>
<dbReference type="Gene3D" id="3.10.290.10">
    <property type="entry name" value="RNA-binding S4 domain"/>
    <property type="match status" value="1"/>
</dbReference>
<evidence type="ECO:0000313" key="1">
    <source>
        <dbReference type="EMBL" id="MCY9606515.1"/>
    </source>
</evidence>